<reference evidence="1" key="5">
    <citation type="submission" date="2025-09" db="UniProtKB">
        <authorList>
            <consortium name="Ensembl"/>
        </authorList>
    </citation>
    <scope>IDENTIFICATION</scope>
</reference>
<sequence length="48" mass="5569">MIPIWKQQARPGDGPVIWADPQKPPLLLVWSRSLQTFSSAFTCMQMYF</sequence>
<accession>A0A3B3IS49</accession>
<reference evidence="1" key="4">
    <citation type="submission" date="2025-08" db="UniProtKB">
        <authorList>
            <consortium name="Ensembl"/>
        </authorList>
    </citation>
    <scope>IDENTIFICATION</scope>
</reference>
<dbReference type="EMBL" id="AC090193">
    <property type="status" value="NOT_ANNOTATED_CDS"/>
    <property type="molecule type" value="Genomic_DNA"/>
</dbReference>
<dbReference type="Ensembl" id="ENST00000517609.5">
    <property type="protein sequence ID" value="ENSP00000497074.1"/>
    <property type="gene ID" value="ENSG00000156795.9"/>
</dbReference>
<dbReference type="OpenTargets" id="ENSG00000156795"/>
<dbReference type="Proteomes" id="UP000005640">
    <property type="component" value="Chromosome 8"/>
</dbReference>
<dbReference type="Ensembl" id="ENST00000517609.5">
    <property type="protein sequence ID" value="ENSP00000497074.1"/>
    <property type="gene ID" value="ENSG00000156795.8"/>
</dbReference>
<proteinExistence type="predicted"/>
<keyword evidence="2" id="KW-1185">Reference proteome</keyword>
<gene>
    <name evidence="1" type="primary">NTAQ1</name>
</gene>
<protein>
    <submittedName>
        <fullName evidence="1">N-terminal glutamine amidase 1</fullName>
    </submittedName>
</protein>
<dbReference type="OrthoDB" id="191192at2759"/>
<dbReference type="EMBL" id="AC021305">
    <property type="status" value="NOT_ANNOTATED_CDS"/>
    <property type="molecule type" value="Genomic_DNA"/>
</dbReference>
<dbReference type="ChiTaRS" id="WDYHV1">
    <property type="organism name" value="human"/>
</dbReference>
<name>A0A3B3IS49_HUMAN</name>
<dbReference type="Bgee" id="ENSG00000156795">
    <property type="expression patterns" value="Expressed in cortical plate and 189 other cell types or tissues"/>
</dbReference>
<dbReference type="HGNC" id="HGNC:25490">
    <property type="gene designation" value="NTAQ1"/>
</dbReference>
<dbReference type="ExpressionAtlas" id="A0A3B3IS49">
    <property type="expression patterns" value="baseline and differential"/>
</dbReference>
<dbReference type="SMR" id="A0A3B3IS49"/>
<dbReference type="AlphaFoldDB" id="A0A3B3IS49"/>
<dbReference type="GeneTree" id="ENSGT00390000014398"/>
<reference evidence="1 2" key="2">
    <citation type="journal article" date="2004" name="Nature">
        <title>Finishing the euchromatic sequence of the human genome.</title>
        <authorList>
            <consortium name="International Human Genome Sequencing Consortium"/>
        </authorList>
    </citation>
    <scope>NUCLEOTIDE SEQUENCE [LARGE SCALE GENOMIC DNA]</scope>
</reference>
<organism evidence="1 2">
    <name type="scientific">Homo sapiens</name>
    <name type="common">Human</name>
    <dbReference type="NCBI Taxonomy" id="9606"/>
    <lineage>
        <taxon>Eukaryota</taxon>
        <taxon>Metazoa</taxon>
        <taxon>Chordata</taxon>
        <taxon>Craniata</taxon>
        <taxon>Vertebrata</taxon>
        <taxon>Euteleostomi</taxon>
        <taxon>Mammalia</taxon>
        <taxon>Eutheria</taxon>
        <taxon>Euarchontoglires</taxon>
        <taxon>Primates</taxon>
        <taxon>Haplorrhini</taxon>
        <taxon>Catarrhini</taxon>
        <taxon>Hominidae</taxon>
        <taxon>Homo</taxon>
    </lineage>
</organism>
<evidence type="ECO:0000313" key="1">
    <source>
        <dbReference type="Ensembl" id="ENSP00000497074.1"/>
    </source>
</evidence>
<evidence type="ECO:0000313" key="2">
    <source>
        <dbReference type="Proteomes" id="UP000005640"/>
    </source>
</evidence>
<dbReference type="EMBL" id="KF458841">
    <property type="status" value="NOT_ANNOTATED_CDS"/>
    <property type="molecule type" value="Genomic_DNA"/>
</dbReference>
<reference evidence="1 2" key="1">
    <citation type="journal article" date="2001" name="Nature">
        <title>Initial sequencing and analysis of the human genome.</title>
        <authorList>
            <consortium name="International Human Genome Sequencing Consortium"/>
            <person name="Lander E.S."/>
            <person name="Linton L.M."/>
            <person name="Birren B."/>
            <person name="Nusbaum C."/>
            <person name="Zody M.C."/>
            <person name="Baldwin J."/>
            <person name="Devon K."/>
            <person name="Dewar K."/>
            <person name="Doyle M."/>
            <person name="FitzHugh W."/>
            <person name="Funke R."/>
            <person name="Gage D."/>
            <person name="Harris K."/>
            <person name="Heaford A."/>
            <person name="Howland J."/>
            <person name="Kann L."/>
            <person name="Lehoczky J."/>
            <person name="LeVine R."/>
            <person name="McEwan P."/>
            <person name="McKernan K."/>
            <person name="Meldrim J."/>
            <person name="Mesirov J.P."/>
            <person name="Miranda C."/>
            <person name="Morris W."/>
            <person name="Naylor J."/>
            <person name="Raymond C."/>
            <person name="Rosetti M."/>
            <person name="Santos R."/>
            <person name="Sheridan A."/>
            <person name="Sougnez C."/>
            <person name="Stange-Thomann N."/>
            <person name="Stojanovic N."/>
            <person name="Subramanian A."/>
            <person name="Wyman D."/>
            <person name="Rogers J."/>
            <person name="Sulston J."/>
            <person name="Ainscough R."/>
            <person name="Beck S."/>
            <person name="Bentley D."/>
            <person name="Burton J."/>
            <person name="Clee C."/>
            <person name="Carter N."/>
            <person name="Coulson A."/>
            <person name="Deadman R."/>
            <person name="Deloukas P."/>
            <person name="Dunham A."/>
            <person name="Dunham I."/>
            <person name="Durbin R."/>
            <person name="French L."/>
            <person name="Grafham D."/>
            <person name="Gregory S."/>
            <person name="Hubbard T."/>
            <person name="Humphray S."/>
            <person name="Hunt A."/>
            <person name="Jones M."/>
            <person name="Lloyd C."/>
            <person name="McMurray A."/>
            <person name="Matthews L."/>
            <person name="Mercer S."/>
            <person name="Milne S."/>
            <person name="Mullikin J.C."/>
            <person name="Mungall A."/>
            <person name="Plumb R."/>
            <person name="Ross M."/>
            <person name="Shownkeen R."/>
            <person name="Sims S."/>
            <person name="Waterston R.H."/>
            <person name="Wilson R.K."/>
            <person name="Hillier L.W."/>
            <person name="McPherson J.D."/>
            <person name="Marra M.A."/>
            <person name="Mardis E.R."/>
            <person name="Fulton L.A."/>
            <person name="Chinwalla A.T."/>
            <person name="Pepin K.H."/>
            <person name="Gish W.R."/>
            <person name="Chissoe S.L."/>
            <person name="Wendl M.C."/>
            <person name="Delehaunty K.D."/>
            <person name="Miner T.L."/>
            <person name="Delehaunty A."/>
            <person name="Kramer J.B."/>
            <person name="Cook L.L."/>
            <person name="Fulton R.S."/>
            <person name="Johnson D.L."/>
            <person name="Minx P.J."/>
            <person name="Clifton S.W."/>
            <person name="Hawkins T."/>
            <person name="Branscomb E."/>
            <person name="Predki P."/>
            <person name="Richardson P."/>
            <person name="Wenning S."/>
            <person name="Slezak T."/>
            <person name="Doggett N."/>
            <person name="Cheng J.F."/>
            <person name="Olsen A."/>
            <person name="Lucas S."/>
            <person name="Elkin C."/>
            <person name="Uberbacher E."/>
            <person name="Frazier M."/>
            <person name="Gibbs R.A."/>
            <person name="Muzny D.M."/>
            <person name="Scherer S.E."/>
            <person name="Bouck J.B."/>
            <person name="Sodergren E.J."/>
            <person name="Worley K.C."/>
            <person name="Rives C.M."/>
            <person name="Gorrell J.H."/>
            <person name="Metzker M.L."/>
            <person name="Naylor S.L."/>
            <person name="Kucherlapati R.S."/>
            <person name="Nelson D.L."/>
            <person name="Weinstock G.M."/>
            <person name="Sakaki Y."/>
            <person name="Fujiyama A."/>
            <person name="Hattori M."/>
            <person name="Yada T."/>
            <person name="Toyoda A."/>
            <person name="Itoh T."/>
            <person name="Kawagoe C."/>
            <person name="Watanabe H."/>
            <person name="Totoki Y."/>
            <person name="Taylor T."/>
            <person name="Weissenbach J."/>
            <person name="Heilig R."/>
            <person name="Saurin W."/>
            <person name="Artiguenave F."/>
            <person name="Brottier P."/>
            <person name="Bruls T."/>
            <person name="Pelletier E."/>
            <person name="Robert C."/>
            <person name="Wincker P."/>
            <person name="Smith D.R."/>
            <person name="Doucette-Stamm L."/>
            <person name="Rubenfield M."/>
            <person name="Weinstock K."/>
            <person name="Lee H.M."/>
            <person name="Dubois J."/>
            <person name="Rosenthal A."/>
            <person name="Platzer M."/>
            <person name="Nyakatura G."/>
            <person name="Taudien S."/>
            <person name="Rump A."/>
            <person name="Yang H."/>
            <person name="Yu J."/>
            <person name="Wang J."/>
            <person name="Huang G."/>
            <person name="Gu J."/>
            <person name="Hood L."/>
            <person name="Rowen L."/>
            <person name="Madan A."/>
            <person name="Qin S."/>
            <person name="Davis R.W."/>
            <person name="Federspiel N.A."/>
            <person name="Abola A.P."/>
            <person name="Proctor M.J."/>
            <person name="Myers R.M."/>
            <person name="Schmutz J."/>
            <person name="Dickson M."/>
            <person name="Grimwood J."/>
            <person name="Cox D.R."/>
            <person name="Olson M.V."/>
            <person name="Kaul R."/>
            <person name="Raymond C."/>
            <person name="Shimizu N."/>
            <person name="Kawasaki K."/>
            <person name="Minoshima S."/>
            <person name="Evans G.A."/>
            <person name="Athanasiou M."/>
            <person name="Schultz R."/>
            <person name="Roe B.A."/>
            <person name="Chen F."/>
            <person name="Pan H."/>
            <person name="Ramser J."/>
            <person name="Lehrach H."/>
            <person name="Reinhardt R."/>
            <person name="McCombie W.R."/>
            <person name="de la Bastide M."/>
            <person name="Dedhia N."/>
            <person name="Blocker H."/>
            <person name="Hornischer K."/>
            <person name="Nordsiek G."/>
            <person name="Agarwala R."/>
            <person name="Aravind L."/>
            <person name="Bailey J.A."/>
            <person name="Bateman A."/>
            <person name="Batzoglou S."/>
            <person name="Birney E."/>
            <person name="Bork P."/>
            <person name="Brown D.G."/>
            <person name="Burge C.B."/>
            <person name="Cerutti L."/>
            <person name="Chen H.C."/>
            <person name="Church D."/>
            <person name="Clamp M."/>
            <person name="Copley R.R."/>
            <person name="Doerks T."/>
            <person name="Eddy S.R."/>
            <person name="Eichler E.E."/>
            <person name="Furey T.S."/>
            <person name="Galagan J."/>
            <person name="Gilbert J.G."/>
            <person name="Harmon C."/>
            <person name="Hayashizaki Y."/>
            <person name="Haussler D."/>
            <person name="Hermjakob H."/>
            <person name="Hokamp K."/>
            <person name="Jang W."/>
            <person name="Johnson L.S."/>
            <person name="Jones T.A."/>
            <person name="Kasif S."/>
            <person name="Kaspryzk A."/>
            <person name="Kennedy S."/>
            <person name="Kent W.J."/>
            <person name="Kitts P."/>
            <person name="Koonin E.V."/>
            <person name="Korf I."/>
            <person name="Kulp D."/>
            <person name="Lancet D."/>
            <person name="Lowe T.M."/>
            <person name="McLysaght A."/>
            <person name="Mikkelsen T."/>
            <person name="Moran J.V."/>
            <person name="Mulder N."/>
            <person name="Pollara V.J."/>
            <person name="Ponting C.P."/>
            <person name="Schuler G."/>
            <person name="Schultz J."/>
            <person name="Slater G."/>
            <person name="Smit A.F."/>
            <person name="Stupka E."/>
            <person name="Szustakowski J."/>
            <person name="Thierry-Mieg D."/>
            <person name="Thierry-Mieg J."/>
            <person name="Wagner L."/>
            <person name="Wallis J."/>
            <person name="Wheeler R."/>
            <person name="Williams A."/>
            <person name="Wolf Y.I."/>
            <person name="Wolfe K.H."/>
            <person name="Yang S.P."/>
            <person name="Yeh R.F."/>
            <person name="Collins F."/>
            <person name="Guyer M.S."/>
            <person name="Peterson J."/>
            <person name="Felsenfeld A."/>
            <person name="Wetterstrand K.A."/>
            <person name="Patrinos A."/>
            <person name="Morgan M.J."/>
            <person name="de Jong P."/>
            <person name="Catanese J.J."/>
            <person name="Osoegawa K."/>
            <person name="Shizuya H."/>
            <person name="Choi S."/>
            <person name="Chen Y.J."/>
        </authorList>
    </citation>
    <scope>NUCLEOTIDE SEQUENCE [LARGE SCALE GENOMIC DNA]</scope>
</reference>
<dbReference type="VEuPathDB" id="HostDB:ENSG00000156795"/>
<reference evidence="1 2" key="3">
    <citation type="journal article" date="2006" name="Nature">
        <title>DNA sequence and analysis of human chromosome 8.</title>
        <authorList>
            <person name="Nusbaum C."/>
            <person name="Mikkelsen T.S."/>
            <person name="Zody M.C."/>
            <person name="Asakawa S."/>
            <person name="Taudien S."/>
            <person name="Garber M."/>
            <person name="Kodira C.D."/>
            <person name="Schueler M.G."/>
            <person name="Shimizu A."/>
            <person name="Whittaker C.A."/>
            <person name="Chang J.L."/>
            <person name="Cuomo C.A."/>
            <person name="Dewar K."/>
            <person name="FitzGerald M.G."/>
            <person name="Yang X."/>
            <person name="Allen N.R."/>
            <person name="Anderson S."/>
            <person name="Asakawa T."/>
            <person name="Blechschmidt K."/>
            <person name="Bloom T."/>
            <person name="Borowsky M.L."/>
            <person name="Butler J."/>
            <person name="Cook A."/>
            <person name="Corum B."/>
            <person name="DeArellano K."/>
            <person name="DeCaprio D."/>
            <person name="Dooley K.T."/>
            <person name="Dorris L.III."/>
            <person name="Engels R."/>
            <person name="Glockner G."/>
            <person name="Hafez N."/>
            <person name="Hagopian D.S."/>
            <person name="Hall J.L."/>
            <person name="Ishikawa S.K."/>
            <person name="Jaffe D.B."/>
            <person name="Kamat A."/>
            <person name="Kudoh J."/>
            <person name="Lehmann R."/>
            <person name="Lokitsang T."/>
            <person name="Macdonald P."/>
            <person name="Major J.E."/>
            <person name="Matthews C.D."/>
            <person name="Mauceli E."/>
            <person name="Menzel U."/>
            <person name="Mihalev A.H."/>
            <person name="Minoshima S."/>
            <person name="Murayama Y."/>
            <person name="Naylor J.W."/>
            <person name="Nicol R."/>
            <person name="Nguyen C."/>
            <person name="O'Leary S.B."/>
            <person name="O'Neill K."/>
            <person name="Parker S.C."/>
            <person name="Polley A."/>
            <person name="Raymond C.K."/>
            <person name="Reichwald K."/>
            <person name="Rodriguez J."/>
            <person name="Sasaki T."/>
            <person name="Schilhabel M."/>
            <person name="Siddiqui R."/>
            <person name="Smith C.L."/>
            <person name="Sneddon T.P."/>
            <person name="Talamas J.A."/>
            <person name="Tenzin P."/>
            <person name="Topham K."/>
            <person name="Venkataraman V."/>
            <person name="Wen G."/>
            <person name="Yamazaki S."/>
            <person name="Young S.K."/>
            <person name="Zeng Q."/>
            <person name="Zimmer A.R."/>
            <person name="Rosenthal A."/>
            <person name="Birren B.W."/>
            <person name="Platzer M."/>
            <person name="Shimizu N."/>
            <person name="Lander E.S."/>
        </authorList>
    </citation>
    <scope>NUCLEOTIDE SEQUENCE [LARGE SCALE GENOMIC DNA]</scope>
</reference>